<evidence type="ECO:0000313" key="19">
    <source>
        <dbReference type="EMBL" id="PXF31214.1"/>
    </source>
</evidence>
<feature type="modified residue" description="FMN phosphoryl threonine" evidence="16">
    <location>
        <position position="236"/>
    </location>
</feature>
<comment type="caution">
    <text evidence="16">Lacks conserved residue(s) required for the propagation of feature annotation.</text>
</comment>
<evidence type="ECO:0000256" key="10">
    <source>
        <dbReference type="ARBA" id="ARBA00023027"/>
    </source>
</evidence>
<feature type="domain" description="FMN-binding" evidence="18">
    <location>
        <begin position="145"/>
        <end position="253"/>
    </location>
</feature>
<keyword evidence="4 16" id="KW-0597">Phosphoprotein</keyword>
<comment type="caution">
    <text evidence="19">The sequence shown here is derived from an EMBL/GenBank/DDBJ whole genome shotgun (WGS) entry which is preliminary data.</text>
</comment>
<dbReference type="PANTHER" id="PTHR37838">
    <property type="entry name" value="NA(+)-TRANSLOCATING NADH-QUINONE REDUCTASE SUBUNIT C"/>
    <property type="match status" value="1"/>
</dbReference>
<dbReference type="PIRSF" id="PIRSF009437">
    <property type="entry name" value="NQR-1_subunit_C"/>
    <property type="match status" value="1"/>
</dbReference>
<evidence type="ECO:0000256" key="13">
    <source>
        <dbReference type="ARBA" id="ARBA00023075"/>
    </source>
</evidence>
<keyword evidence="2 16" id="KW-1003">Cell membrane</keyword>
<reference evidence="19 20" key="1">
    <citation type="submission" date="2015-03" db="EMBL/GenBank/DDBJ databases">
        <authorList>
            <person name="Krishnan R."/>
            <person name="Midha S."/>
            <person name="Patil P.B."/>
            <person name="Rameshkumar N."/>
        </authorList>
    </citation>
    <scope>NUCLEOTIDE SEQUENCE [LARGE SCALE GENOMIC DNA]</scope>
    <source>
        <strain evidence="19 20">L1E11</strain>
    </source>
</reference>
<comment type="function">
    <text evidence="16">NQR complex catalyzes the reduction of ubiquinone-1 to ubiquinol by two successive reactions, coupled with the transport of Na(+) ions from the cytoplasm to the periplasm. NqrA to NqrE are probably involved in the second step, the conversion of ubisemiquinone to ubiquinol.</text>
</comment>
<keyword evidence="14 16" id="KW-0472">Membrane</keyword>
<keyword evidence="13 16" id="KW-0830">Ubiquinone</keyword>
<comment type="similarity">
    <text evidence="16 17">Belongs to the NqrC family.</text>
</comment>
<organism evidence="19 20">
    <name type="scientific">Pokkaliibacter plantistimulans</name>
    <dbReference type="NCBI Taxonomy" id="1635171"/>
    <lineage>
        <taxon>Bacteria</taxon>
        <taxon>Pseudomonadati</taxon>
        <taxon>Pseudomonadota</taxon>
        <taxon>Gammaproteobacteria</taxon>
        <taxon>Oceanospirillales</taxon>
        <taxon>Balneatrichaceae</taxon>
        <taxon>Pokkaliibacter</taxon>
    </lineage>
</organism>
<keyword evidence="12 16" id="KW-0406">Ion transport</keyword>
<accession>A0ABX5LYK1</accession>
<gene>
    <name evidence="16" type="primary">nqrC</name>
    <name evidence="19" type="ORF">WH50_11315</name>
</gene>
<evidence type="ECO:0000256" key="2">
    <source>
        <dbReference type="ARBA" id="ARBA00022475"/>
    </source>
</evidence>
<sequence>MAANKDSVKYTVFISLVLCIVCSVVVSAAAVFLKPVQQVNKSLEKKANILAAAGIKAEPGQDVNKLFDQVIVTKVVDLETGKYTDAVNPATYDQRKASKDPQMSVALTQQQDIASIKRVAKYATVYLVEKDSKLETIVLPVKGYGLWSTLYGFVALKGDLNTVVGMGFYEQGETPGLGGEVDNPAWKGLWPGKQIFADSDLQQANMPEPKIHLIKGKVDRSAPNAAHEVDGLSGATLTSNGVTHLMQFWFGQSGFGPFLKNLRAGEA</sequence>
<evidence type="ECO:0000256" key="4">
    <source>
        <dbReference type="ARBA" id="ARBA00022553"/>
    </source>
</evidence>
<evidence type="ECO:0000256" key="8">
    <source>
        <dbReference type="ARBA" id="ARBA00022967"/>
    </source>
</evidence>
<keyword evidence="11 16" id="KW-0915">Sodium</keyword>
<evidence type="ECO:0000256" key="3">
    <source>
        <dbReference type="ARBA" id="ARBA00022519"/>
    </source>
</evidence>
<keyword evidence="7 16" id="KW-0812">Transmembrane</keyword>
<keyword evidence="5 16" id="KW-0285">Flavoprotein</keyword>
<dbReference type="PANTHER" id="PTHR37838:SF1">
    <property type="entry name" value="NA(+)-TRANSLOCATING NADH-QUINONE REDUCTASE SUBUNIT C"/>
    <property type="match status" value="1"/>
</dbReference>
<dbReference type="Pfam" id="PF04205">
    <property type="entry name" value="FMN_bind"/>
    <property type="match status" value="1"/>
</dbReference>
<keyword evidence="20" id="KW-1185">Reference proteome</keyword>
<dbReference type="NCBIfam" id="NF003749">
    <property type="entry name" value="PRK05346.1-5"/>
    <property type="match status" value="1"/>
</dbReference>
<evidence type="ECO:0000256" key="9">
    <source>
        <dbReference type="ARBA" id="ARBA00022989"/>
    </source>
</evidence>
<dbReference type="RefSeq" id="WP_110187406.1">
    <property type="nucleotide sequence ID" value="NZ_CP177354.1"/>
</dbReference>
<evidence type="ECO:0000256" key="14">
    <source>
        <dbReference type="ARBA" id="ARBA00023136"/>
    </source>
</evidence>
<evidence type="ECO:0000256" key="6">
    <source>
        <dbReference type="ARBA" id="ARBA00022643"/>
    </source>
</evidence>
<keyword evidence="1 16" id="KW-0813">Transport</keyword>
<proteinExistence type="inferred from homology"/>
<dbReference type="InterPro" id="IPR010204">
    <property type="entry name" value="NqrC"/>
</dbReference>
<protein>
    <recommendedName>
        <fullName evidence="16 17">Na(+)-translocating NADH-quinone reductase subunit C</fullName>
        <shortName evidence="16 17">Na(+)-NQR subunit C</shortName>
        <shortName evidence="16 17">Na(+)-translocating NQR subunit C</shortName>
        <ecNumber evidence="16 17">7.2.1.1</ecNumber>
    </recommendedName>
    <alternativeName>
        <fullName evidence="16 17">NQR complex subunit C</fullName>
    </alternativeName>
    <alternativeName>
        <fullName evidence="16 17">NQR-1 subunit C</fullName>
    </alternativeName>
</protein>
<comment type="subunit">
    <text evidence="16 17">Composed of six subunits; NqrA, NqrB, NqrC, NqrD, NqrE and NqrF.</text>
</comment>
<evidence type="ECO:0000256" key="1">
    <source>
        <dbReference type="ARBA" id="ARBA00022448"/>
    </source>
</evidence>
<comment type="subcellular location">
    <subcellularLocation>
        <location evidence="16">Cell membrane</location>
        <topology evidence="16">Single-pass membrane protein</topology>
    </subcellularLocation>
</comment>
<dbReference type="HAMAP" id="MF_00427">
    <property type="entry name" value="NqrC"/>
    <property type="match status" value="1"/>
</dbReference>
<keyword evidence="15 16" id="KW-0739">Sodium transport</keyword>
<dbReference type="EC" id="7.2.1.1" evidence="16 17"/>
<dbReference type="EMBL" id="LAPT01000047">
    <property type="protein sequence ID" value="PXF31214.1"/>
    <property type="molecule type" value="Genomic_DNA"/>
</dbReference>
<evidence type="ECO:0000256" key="17">
    <source>
        <dbReference type="PIRNR" id="PIRNR009437"/>
    </source>
</evidence>
<keyword evidence="6 16" id="KW-0288">FMN</keyword>
<comment type="catalytic activity">
    <reaction evidence="16 17">
        <text>a ubiquinone + n Na(+)(in) + NADH + H(+) = a ubiquinol + n Na(+)(out) + NAD(+)</text>
        <dbReference type="Rhea" id="RHEA:47748"/>
        <dbReference type="Rhea" id="RHEA-COMP:9565"/>
        <dbReference type="Rhea" id="RHEA-COMP:9566"/>
        <dbReference type="ChEBI" id="CHEBI:15378"/>
        <dbReference type="ChEBI" id="CHEBI:16389"/>
        <dbReference type="ChEBI" id="CHEBI:17976"/>
        <dbReference type="ChEBI" id="CHEBI:29101"/>
        <dbReference type="ChEBI" id="CHEBI:57540"/>
        <dbReference type="ChEBI" id="CHEBI:57945"/>
        <dbReference type="EC" id="7.2.1.1"/>
    </reaction>
</comment>
<keyword evidence="9 16" id="KW-1133">Transmembrane helix</keyword>
<evidence type="ECO:0000256" key="7">
    <source>
        <dbReference type="ARBA" id="ARBA00022692"/>
    </source>
</evidence>
<evidence type="ECO:0000256" key="16">
    <source>
        <dbReference type="HAMAP-Rule" id="MF_00427"/>
    </source>
</evidence>
<keyword evidence="8 16" id="KW-1278">Translocase</keyword>
<evidence type="ECO:0000256" key="5">
    <source>
        <dbReference type="ARBA" id="ARBA00022630"/>
    </source>
</evidence>
<name>A0ABX5LYK1_9GAMM</name>
<feature type="transmembrane region" description="Helical" evidence="16">
    <location>
        <begin position="12"/>
        <end position="33"/>
    </location>
</feature>
<dbReference type="SMART" id="SM00900">
    <property type="entry name" value="FMN_bind"/>
    <property type="match status" value="1"/>
</dbReference>
<dbReference type="NCBIfam" id="TIGR01938">
    <property type="entry name" value="nqrC"/>
    <property type="match status" value="1"/>
</dbReference>
<dbReference type="InterPro" id="IPR007329">
    <property type="entry name" value="FMN-bd"/>
</dbReference>
<evidence type="ECO:0000256" key="12">
    <source>
        <dbReference type="ARBA" id="ARBA00023065"/>
    </source>
</evidence>
<evidence type="ECO:0000256" key="15">
    <source>
        <dbReference type="ARBA" id="ARBA00023201"/>
    </source>
</evidence>
<keyword evidence="10 16" id="KW-0520">NAD</keyword>
<evidence type="ECO:0000259" key="18">
    <source>
        <dbReference type="SMART" id="SM00900"/>
    </source>
</evidence>
<comment type="cofactor">
    <cofactor evidence="16 17">
        <name>FMN</name>
        <dbReference type="ChEBI" id="CHEBI:58210"/>
    </cofactor>
</comment>
<evidence type="ECO:0000256" key="11">
    <source>
        <dbReference type="ARBA" id="ARBA00023053"/>
    </source>
</evidence>
<dbReference type="Proteomes" id="UP000248090">
    <property type="component" value="Unassembled WGS sequence"/>
</dbReference>
<evidence type="ECO:0000313" key="20">
    <source>
        <dbReference type="Proteomes" id="UP000248090"/>
    </source>
</evidence>
<keyword evidence="3" id="KW-0997">Cell inner membrane</keyword>